<dbReference type="Proteomes" id="UP000827092">
    <property type="component" value="Unassembled WGS sequence"/>
</dbReference>
<dbReference type="GO" id="GO:0030688">
    <property type="term" value="C:preribosome, small subunit precursor"/>
    <property type="evidence" value="ECO:0007669"/>
    <property type="project" value="InterPro"/>
</dbReference>
<keyword evidence="3" id="KW-0539">Nucleus</keyword>
<dbReference type="GO" id="GO:0000462">
    <property type="term" value="P:maturation of SSU-rRNA from tricistronic rRNA transcript (SSU-rRNA, 5.8S rRNA, LSU-rRNA)"/>
    <property type="evidence" value="ECO:0007669"/>
    <property type="project" value="InterPro"/>
</dbReference>
<feature type="region of interest" description="Disordered" evidence="4">
    <location>
        <begin position="35"/>
        <end position="54"/>
    </location>
</feature>
<dbReference type="AlphaFoldDB" id="A0AAV6V9B5"/>
<comment type="similarity">
    <text evidence="2">Belongs to the SLX9 family.</text>
</comment>
<evidence type="ECO:0000256" key="1">
    <source>
        <dbReference type="ARBA" id="ARBA00004604"/>
    </source>
</evidence>
<evidence type="ECO:0000256" key="4">
    <source>
        <dbReference type="SAM" id="MobiDB-lite"/>
    </source>
</evidence>
<organism evidence="5 6">
    <name type="scientific">Oedothorax gibbosus</name>
    <dbReference type="NCBI Taxonomy" id="931172"/>
    <lineage>
        <taxon>Eukaryota</taxon>
        <taxon>Metazoa</taxon>
        <taxon>Ecdysozoa</taxon>
        <taxon>Arthropoda</taxon>
        <taxon>Chelicerata</taxon>
        <taxon>Arachnida</taxon>
        <taxon>Araneae</taxon>
        <taxon>Araneomorphae</taxon>
        <taxon>Entelegynae</taxon>
        <taxon>Araneoidea</taxon>
        <taxon>Linyphiidae</taxon>
        <taxon>Erigoninae</taxon>
        <taxon>Oedothorax</taxon>
    </lineage>
</organism>
<evidence type="ECO:0000313" key="5">
    <source>
        <dbReference type="EMBL" id="KAG8193072.1"/>
    </source>
</evidence>
<gene>
    <name evidence="5" type="ORF">JTE90_017824</name>
</gene>
<evidence type="ECO:0000256" key="3">
    <source>
        <dbReference type="ARBA" id="ARBA00023242"/>
    </source>
</evidence>
<dbReference type="PANTHER" id="PTHR31109">
    <property type="entry name" value="PROTEIN FAM207A"/>
    <property type="match status" value="1"/>
</dbReference>
<comment type="caution">
    <text evidence="5">The sequence shown here is derived from an EMBL/GenBank/DDBJ whole genome shotgun (WGS) entry which is preliminary data.</text>
</comment>
<protein>
    <recommendedName>
        <fullName evidence="7">Protein FAM207A</fullName>
    </recommendedName>
</protein>
<accession>A0AAV6V9B5</accession>
<dbReference type="EMBL" id="JAFNEN010000131">
    <property type="protein sequence ID" value="KAG8193072.1"/>
    <property type="molecule type" value="Genomic_DNA"/>
</dbReference>
<dbReference type="InterPro" id="IPR028160">
    <property type="entry name" value="Slx9-like"/>
</dbReference>
<keyword evidence="6" id="KW-1185">Reference proteome</keyword>
<sequence length="219" mass="25387">MKFKYKMGKIRNKRHTFHTTAPKLEEDEIVKEPLDLSTRDTSVHPSTSNSDPPFRNNIFGNVFIAPDMLKQQLITSVPTKKQRIREREARKKKKYGSLQLEFKEMLQANKKLKKKDRQPINSVFKVSAESLEKKNERKRKVGVNHMDSLMDALPSEKKVNTPIKIKPRRAKRFKQQAKEMSEDMDTFLGLMKNSAFVSDPFAAISSHIKKKLEAEVQST</sequence>
<dbReference type="Pfam" id="PF15341">
    <property type="entry name" value="SLX9"/>
    <property type="match status" value="1"/>
</dbReference>
<reference evidence="5 6" key="1">
    <citation type="journal article" date="2022" name="Nat. Ecol. Evol.">
        <title>A masculinizing supergene underlies an exaggerated male reproductive morph in a spider.</title>
        <authorList>
            <person name="Hendrickx F."/>
            <person name="De Corte Z."/>
            <person name="Sonet G."/>
            <person name="Van Belleghem S.M."/>
            <person name="Kostlbacher S."/>
            <person name="Vangestel C."/>
        </authorList>
    </citation>
    <scope>NUCLEOTIDE SEQUENCE [LARGE SCALE GENOMIC DNA]</scope>
    <source>
        <strain evidence="5">W744_W776</strain>
    </source>
</reference>
<evidence type="ECO:0000313" key="6">
    <source>
        <dbReference type="Proteomes" id="UP000827092"/>
    </source>
</evidence>
<evidence type="ECO:0000256" key="2">
    <source>
        <dbReference type="ARBA" id="ARBA00011022"/>
    </source>
</evidence>
<proteinExistence type="inferred from homology"/>
<dbReference type="PANTHER" id="PTHR31109:SF2">
    <property type="entry name" value="RIBOSOME BIOGENESIS PROTEIN SLX9 HOMOLOG"/>
    <property type="match status" value="1"/>
</dbReference>
<dbReference type="GO" id="GO:0005730">
    <property type="term" value="C:nucleolus"/>
    <property type="evidence" value="ECO:0007669"/>
    <property type="project" value="UniProtKB-SubCell"/>
</dbReference>
<dbReference type="GO" id="GO:0030686">
    <property type="term" value="C:90S preribosome"/>
    <property type="evidence" value="ECO:0007669"/>
    <property type="project" value="InterPro"/>
</dbReference>
<name>A0AAV6V9B5_9ARAC</name>
<comment type="subcellular location">
    <subcellularLocation>
        <location evidence="1">Nucleus</location>
        <location evidence="1">Nucleolus</location>
    </subcellularLocation>
</comment>
<evidence type="ECO:0008006" key="7">
    <source>
        <dbReference type="Google" id="ProtNLM"/>
    </source>
</evidence>